<reference evidence="1 2" key="1">
    <citation type="submission" date="2018-06" db="EMBL/GenBank/DDBJ databases">
        <authorList>
            <consortium name="Pathogen Informatics"/>
            <person name="Doyle S."/>
        </authorList>
    </citation>
    <scope>NUCLEOTIDE SEQUENCE [LARGE SCALE GENOMIC DNA]</scope>
    <source>
        <strain evidence="1 2">NCTC13316</strain>
    </source>
</reference>
<dbReference type="EMBL" id="UGOD01000001">
    <property type="protein sequence ID" value="STX51414.1"/>
    <property type="molecule type" value="Genomic_DNA"/>
</dbReference>
<dbReference type="RefSeq" id="WP_115331053.1">
    <property type="nucleotide sequence ID" value="NZ_CAAAHP010000001.1"/>
</dbReference>
<accession>A0A378JJR9</accession>
<dbReference type="AlphaFoldDB" id="A0A378JJR9"/>
<dbReference type="Proteomes" id="UP000254794">
    <property type="component" value="Unassembled WGS sequence"/>
</dbReference>
<protein>
    <submittedName>
        <fullName evidence="1">Uncharacterized protein</fullName>
    </submittedName>
</protein>
<proteinExistence type="predicted"/>
<evidence type="ECO:0000313" key="2">
    <source>
        <dbReference type="Proteomes" id="UP000254794"/>
    </source>
</evidence>
<keyword evidence="2" id="KW-1185">Reference proteome</keyword>
<name>A0A378JJR9_9GAMM</name>
<dbReference type="OrthoDB" id="5652338at2"/>
<organism evidence="1 2">
    <name type="scientific">Legionella busanensis</name>
    <dbReference type="NCBI Taxonomy" id="190655"/>
    <lineage>
        <taxon>Bacteria</taxon>
        <taxon>Pseudomonadati</taxon>
        <taxon>Pseudomonadota</taxon>
        <taxon>Gammaproteobacteria</taxon>
        <taxon>Legionellales</taxon>
        <taxon>Legionellaceae</taxon>
        <taxon>Legionella</taxon>
    </lineage>
</organism>
<sequence length="531" mass="60896">MRRNFEGLSTLRVNKIRNHINALEVQERNRLITDTGNMIRGRMADHSDDEIENSFKLVCERYISEPEEVERILDRLKNCQDKSEKTKFIATFVAEQESIPSEEFIAFVKKFLEIIKNDSELNSFLANPQEYINNQKHRSAYALQILQFVINNPRFNSLPDVNRKIPSDTFISTWLTSYLYQLNLLEYGAKDAIRFPECIHPDWKEQVLAKAKKNYNGPQTIGTGALPYYTRRNIAETAKHVAQMKMGECHSFAQLAADHLLKFIAADKFTSIDIKMVSHVNGLGTHTFLLIGHQSDNLEDLNNCLIVDLWAVAMGHLSTYGVYTQENYPFPSMLTKLVCCYDSRAPLPLPQHSQSNSSSSIQQDIKTTVLSGNFFTKKLTPPIKKHLTPLQQAVIDFLKALDKHAVNRVKKDLLKDLIKAVEDKKIKPEKVLNLAVSAYYAKLIEKIRDKDKYVWKQMSAIDNALVEAFNKPYIKEIWQSYINENNIRDTLGSDISITTINAIVHCLNKNEEHEFINQSILNSNKMCFSGN</sequence>
<gene>
    <name evidence="1" type="ORF">NCTC13316_01509</name>
</gene>
<evidence type="ECO:0000313" key="1">
    <source>
        <dbReference type="EMBL" id="STX51414.1"/>
    </source>
</evidence>